<feature type="coiled-coil region" evidence="1">
    <location>
        <begin position="83"/>
        <end position="114"/>
    </location>
</feature>
<evidence type="ECO:0000313" key="4">
    <source>
        <dbReference type="EMBL" id="KAK4146730.1"/>
    </source>
</evidence>
<feature type="domain" description="Prion-inhibition and propagation HeLo" evidence="3">
    <location>
        <begin position="4"/>
        <end position="190"/>
    </location>
</feature>
<comment type="caution">
    <text evidence="4">The sequence shown here is derived from an EMBL/GenBank/DDBJ whole genome shotgun (WGS) entry which is preliminary data.</text>
</comment>
<reference evidence="4" key="1">
    <citation type="journal article" date="2023" name="Mol. Phylogenet. Evol.">
        <title>Genome-scale phylogeny and comparative genomics of the fungal order Sordariales.</title>
        <authorList>
            <person name="Hensen N."/>
            <person name="Bonometti L."/>
            <person name="Westerberg I."/>
            <person name="Brannstrom I.O."/>
            <person name="Guillou S."/>
            <person name="Cros-Aarteil S."/>
            <person name="Calhoun S."/>
            <person name="Haridas S."/>
            <person name="Kuo A."/>
            <person name="Mondo S."/>
            <person name="Pangilinan J."/>
            <person name="Riley R."/>
            <person name="LaButti K."/>
            <person name="Andreopoulos B."/>
            <person name="Lipzen A."/>
            <person name="Chen C."/>
            <person name="Yan M."/>
            <person name="Daum C."/>
            <person name="Ng V."/>
            <person name="Clum A."/>
            <person name="Steindorff A."/>
            <person name="Ohm R.A."/>
            <person name="Martin F."/>
            <person name="Silar P."/>
            <person name="Natvig D.O."/>
            <person name="Lalanne C."/>
            <person name="Gautier V."/>
            <person name="Ament-Velasquez S.L."/>
            <person name="Kruys A."/>
            <person name="Hutchinson M.I."/>
            <person name="Powell A.J."/>
            <person name="Barry K."/>
            <person name="Miller A.N."/>
            <person name="Grigoriev I.V."/>
            <person name="Debuchy R."/>
            <person name="Gladieux P."/>
            <person name="Hiltunen Thoren M."/>
            <person name="Johannesson H."/>
        </authorList>
    </citation>
    <scope>NUCLEOTIDE SEQUENCE</scope>
    <source>
        <strain evidence="4">CBS 141.50</strain>
    </source>
</reference>
<sequence length="675" mass="74183">MDAISTGWSVFTTCYSAYQIVSEAIELNSDSVLWSVQTRVERVRFEVWGRTLGFLDEKTGAPKDLDKEDLTVSNGGLSDIVQIETANQLIRDLLKAITAALNEFQKTAEKYSLEKKNVEPTATSTTSRRLRALAGFSKAWSETKVFTKHVVYILVDKGLVEQLVQKLSGLNDSLEKLLTLPQKVQYAKAVSSGVLVKYQRPDELGSLIEALDDGSGQKSTQSDPGILKASARVKQLCVRMDSHEPAERAAAPGPGSFKLGTELVRGYPAPTKKHRGDPHWPFGVANYTTGAEPTRRVLVEWRDAKPSSPRFIIENTELVRRRDAIAQLLHRTSTMTGADDYRLLDCVGYIETTTTDGSDDPDAPAVNVVGFVSLFPSWADEHSEPITLHSLLQNAFDREVPVLTGGNNDSTSIVPALGTRFSLARDLSNALYQLQCSNWVHRNLSSHQVVFFRDSTSGNVLRLDRPFLIGFQYSRPDDNMNSNNGPTPVNLFSEGFGHSLKSSAAFPELYLPPEFSVFSSDSVSSGALGPAGLSLRRYRRSDDVYSLGVMLLEIGFWEPVNAFHHNNQASHDGSRDATEKAPTVQDTARKVLTAAAAELPSEVGALYADAVLRCLRGLRQGEVTQASSATDDSGVATEGEGTPVYDGQYHGEDPEFALEVDFLWKVLREIEKCRV</sequence>
<dbReference type="Gene3D" id="1.20.120.1020">
    <property type="entry name" value="Prion-inhibition and propagation, HeLo domain"/>
    <property type="match status" value="1"/>
</dbReference>
<dbReference type="Gene3D" id="1.10.510.10">
    <property type="entry name" value="Transferase(Phosphotransferase) domain 1"/>
    <property type="match status" value="1"/>
</dbReference>
<feature type="region of interest" description="Disordered" evidence="2">
    <location>
        <begin position="623"/>
        <end position="646"/>
    </location>
</feature>
<dbReference type="InterPro" id="IPR029498">
    <property type="entry name" value="HeLo_dom"/>
</dbReference>
<name>A0AAN6V9Y6_9PEZI</name>
<evidence type="ECO:0000313" key="5">
    <source>
        <dbReference type="Proteomes" id="UP001302676"/>
    </source>
</evidence>
<dbReference type="AlphaFoldDB" id="A0AAN6V9Y6"/>
<evidence type="ECO:0000259" key="3">
    <source>
        <dbReference type="Pfam" id="PF14479"/>
    </source>
</evidence>
<dbReference type="RefSeq" id="XP_062640101.1">
    <property type="nucleotide sequence ID" value="XM_062779506.1"/>
</dbReference>
<evidence type="ECO:0000256" key="2">
    <source>
        <dbReference type="SAM" id="MobiDB-lite"/>
    </source>
</evidence>
<keyword evidence="4" id="KW-0034">Amyloid</keyword>
<dbReference type="InterPro" id="IPR011009">
    <property type="entry name" value="Kinase-like_dom_sf"/>
</dbReference>
<keyword evidence="1" id="KW-0175">Coiled coil</keyword>
<organism evidence="4 5">
    <name type="scientific">Dichotomopilus funicola</name>
    <dbReference type="NCBI Taxonomy" id="1934379"/>
    <lineage>
        <taxon>Eukaryota</taxon>
        <taxon>Fungi</taxon>
        <taxon>Dikarya</taxon>
        <taxon>Ascomycota</taxon>
        <taxon>Pezizomycotina</taxon>
        <taxon>Sordariomycetes</taxon>
        <taxon>Sordariomycetidae</taxon>
        <taxon>Sordariales</taxon>
        <taxon>Chaetomiaceae</taxon>
        <taxon>Dichotomopilus</taxon>
    </lineage>
</organism>
<dbReference type="EMBL" id="MU853559">
    <property type="protein sequence ID" value="KAK4146730.1"/>
    <property type="molecule type" value="Genomic_DNA"/>
</dbReference>
<dbReference type="PANTHER" id="PTHR37542">
    <property type="entry name" value="HELO DOMAIN-CONTAINING PROTEIN-RELATED"/>
    <property type="match status" value="1"/>
</dbReference>
<dbReference type="Proteomes" id="UP001302676">
    <property type="component" value="Unassembled WGS sequence"/>
</dbReference>
<accession>A0AAN6V9Y6</accession>
<keyword evidence="4" id="KW-0640">Prion</keyword>
<dbReference type="GeneID" id="87816119"/>
<proteinExistence type="predicted"/>
<dbReference type="SUPFAM" id="SSF56112">
    <property type="entry name" value="Protein kinase-like (PK-like)"/>
    <property type="match status" value="1"/>
</dbReference>
<evidence type="ECO:0000256" key="1">
    <source>
        <dbReference type="SAM" id="Coils"/>
    </source>
</evidence>
<dbReference type="InterPro" id="IPR038305">
    <property type="entry name" value="HeLo_sf"/>
</dbReference>
<reference evidence="4" key="2">
    <citation type="submission" date="2023-05" db="EMBL/GenBank/DDBJ databases">
        <authorList>
            <consortium name="Lawrence Berkeley National Laboratory"/>
            <person name="Steindorff A."/>
            <person name="Hensen N."/>
            <person name="Bonometti L."/>
            <person name="Westerberg I."/>
            <person name="Brannstrom I.O."/>
            <person name="Guillou S."/>
            <person name="Cros-Aarteil S."/>
            <person name="Calhoun S."/>
            <person name="Haridas S."/>
            <person name="Kuo A."/>
            <person name="Mondo S."/>
            <person name="Pangilinan J."/>
            <person name="Riley R."/>
            <person name="Labutti K."/>
            <person name="Andreopoulos B."/>
            <person name="Lipzen A."/>
            <person name="Chen C."/>
            <person name="Yanf M."/>
            <person name="Daum C."/>
            <person name="Ng V."/>
            <person name="Clum A."/>
            <person name="Ohm R."/>
            <person name="Martin F."/>
            <person name="Silar P."/>
            <person name="Natvig D."/>
            <person name="Lalanne C."/>
            <person name="Gautier V."/>
            <person name="Ament-Velasquez S.L."/>
            <person name="Kruys A."/>
            <person name="Hutchinson M.I."/>
            <person name="Powell A.J."/>
            <person name="Barry K."/>
            <person name="Miller A.N."/>
            <person name="Grigoriev I.V."/>
            <person name="Debuchy R."/>
            <person name="Gladieux P."/>
            <person name="Thoren M.H."/>
            <person name="Johannesson H."/>
        </authorList>
    </citation>
    <scope>NUCLEOTIDE SEQUENCE</scope>
    <source>
        <strain evidence="4">CBS 141.50</strain>
    </source>
</reference>
<dbReference type="Pfam" id="PF14479">
    <property type="entry name" value="HeLo"/>
    <property type="match status" value="1"/>
</dbReference>
<gene>
    <name evidence="4" type="ORF">C8A04DRAFT_25298</name>
</gene>
<keyword evidence="5" id="KW-1185">Reference proteome</keyword>
<protein>
    <submittedName>
        <fullName evidence="4">Prion-inhibition and propagation-domain-containing protein</fullName>
    </submittedName>
</protein>